<name>M2B0Z4_9BACT</name>
<sequence length="49" mass="5762">MDGSDGLRIFASRVHLIRVMNAQRMPRSLCNHALLHTSERRQQENLVRF</sequence>
<dbReference type="EMBL" id="ANMO01000034">
    <property type="protein sequence ID" value="EMB18572.1"/>
    <property type="molecule type" value="Genomic_DNA"/>
</dbReference>
<comment type="caution">
    <text evidence="1">The sequence shown here is derived from an EMBL/GenBank/DDBJ whole genome shotgun (WGS) entry which is preliminary data.</text>
</comment>
<reference evidence="1" key="2">
    <citation type="journal article" date="2013" name="Mar. Genomics">
        <title>Expression of sulfatases in Rhodopirellula baltica and the diversity of sulfatases in the genus Rhodopirellula.</title>
        <authorList>
            <person name="Wegner C.E."/>
            <person name="Richter-Heitmann T."/>
            <person name="Klindworth A."/>
            <person name="Klockow C."/>
            <person name="Richter M."/>
            <person name="Achstetter T."/>
            <person name="Glockner F.O."/>
            <person name="Harder J."/>
        </authorList>
    </citation>
    <scope>NUCLEOTIDE SEQUENCE [LARGE SCALE GENOMIC DNA]</scope>
    <source>
        <strain evidence="1">6C</strain>
    </source>
</reference>
<organism evidence="1 2">
    <name type="scientific">Rhodopirellula europaea 6C</name>
    <dbReference type="NCBI Taxonomy" id="1263867"/>
    <lineage>
        <taxon>Bacteria</taxon>
        <taxon>Pseudomonadati</taxon>
        <taxon>Planctomycetota</taxon>
        <taxon>Planctomycetia</taxon>
        <taxon>Pirellulales</taxon>
        <taxon>Pirellulaceae</taxon>
        <taxon>Rhodopirellula</taxon>
    </lineage>
</organism>
<evidence type="ECO:0000313" key="2">
    <source>
        <dbReference type="Proteomes" id="UP000011529"/>
    </source>
</evidence>
<evidence type="ECO:0000313" key="1">
    <source>
        <dbReference type="EMBL" id="EMB18572.1"/>
    </source>
</evidence>
<protein>
    <submittedName>
        <fullName evidence="1">Uncharacterized protein</fullName>
    </submittedName>
</protein>
<dbReference type="PATRIC" id="fig|1263867.3.peg.739"/>
<gene>
    <name evidence="1" type="ORF">RE6C_00691</name>
</gene>
<keyword evidence="2" id="KW-1185">Reference proteome</keyword>
<proteinExistence type="predicted"/>
<accession>M2B0Z4</accession>
<dbReference type="AlphaFoldDB" id="M2B0Z4"/>
<reference evidence="1" key="1">
    <citation type="submission" date="2012-11" db="EMBL/GenBank/DDBJ databases">
        <title>Permanent draft genomes of Rhodopirellula europaea strain SH398 and 6C.</title>
        <authorList>
            <person name="Richter M."/>
            <person name="Richter-Heitmann T."/>
            <person name="Frank C."/>
            <person name="Harder J."/>
            <person name="Glockner F.O."/>
        </authorList>
    </citation>
    <scope>NUCLEOTIDE SEQUENCE</scope>
    <source>
        <strain evidence="1">6C</strain>
    </source>
</reference>
<dbReference type="Proteomes" id="UP000011529">
    <property type="component" value="Unassembled WGS sequence"/>
</dbReference>